<dbReference type="EMBL" id="KQ965740">
    <property type="protein sequence ID" value="KXS18841.1"/>
    <property type="molecule type" value="Genomic_DNA"/>
</dbReference>
<keyword evidence="1 5" id="KW-0489">Methyltransferase</keyword>
<dbReference type="GO" id="GO:0006448">
    <property type="term" value="P:regulation of translational elongation"/>
    <property type="evidence" value="ECO:0007669"/>
    <property type="project" value="EnsemblFungi"/>
</dbReference>
<dbReference type="PANTHER" id="PTHR13069:SF21">
    <property type="entry name" value="ALKYLATED DNA REPAIR PROTEIN ALKB HOMOLOG 8"/>
    <property type="match status" value="1"/>
</dbReference>
<dbReference type="CDD" id="cd02440">
    <property type="entry name" value="AdoMet_MTases"/>
    <property type="match status" value="1"/>
</dbReference>
<dbReference type="Pfam" id="PF08241">
    <property type="entry name" value="Methyltransf_11"/>
    <property type="match status" value="1"/>
</dbReference>
<dbReference type="SUPFAM" id="SSF53335">
    <property type="entry name" value="S-adenosyl-L-methionine-dependent methyltransferases"/>
    <property type="match status" value="1"/>
</dbReference>
<evidence type="ECO:0000313" key="6">
    <source>
        <dbReference type="Proteomes" id="UP000070544"/>
    </source>
</evidence>
<dbReference type="InterPro" id="IPR013216">
    <property type="entry name" value="Methyltransf_11"/>
</dbReference>
<dbReference type="OrthoDB" id="271595at2759"/>
<dbReference type="GO" id="GO:0005634">
    <property type="term" value="C:nucleus"/>
    <property type="evidence" value="ECO:0007669"/>
    <property type="project" value="EnsemblFungi"/>
</dbReference>
<evidence type="ECO:0000256" key="1">
    <source>
        <dbReference type="ARBA" id="ARBA00022603"/>
    </source>
</evidence>
<dbReference type="FunFam" id="3.40.50.150:FF:000195">
    <property type="entry name" value="Methyltransferase domain containing protein"/>
    <property type="match status" value="1"/>
</dbReference>
<accession>A0A139AQ03</accession>
<dbReference type="GO" id="GO:0005737">
    <property type="term" value="C:cytoplasm"/>
    <property type="evidence" value="ECO:0007669"/>
    <property type="project" value="EnsemblFungi"/>
</dbReference>
<dbReference type="GO" id="GO:0008757">
    <property type="term" value="F:S-adenosylmethionine-dependent methyltransferase activity"/>
    <property type="evidence" value="ECO:0007669"/>
    <property type="project" value="InterPro"/>
</dbReference>
<keyword evidence="6" id="KW-1185">Reference proteome</keyword>
<dbReference type="STRING" id="1344416.A0A139AQ03"/>
<feature type="region of interest" description="Disordered" evidence="3">
    <location>
        <begin position="169"/>
        <end position="188"/>
    </location>
</feature>
<dbReference type="OMA" id="VHEVYQQ"/>
<dbReference type="InterPro" id="IPR029063">
    <property type="entry name" value="SAM-dependent_MTases_sf"/>
</dbReference>
<protein>
    <submittedName>
        <fullName evidence="5">S-adenosyl-L-methionine-dependent methyltransferase</fullName>
    </submittedName>
</protein>
<evidence type="ECO:0000259" key="4">
    <source>
        <dbReference type="Pfam" id="PF08241"/>
    </source>
</evidence>
<evidence type="ECO:0000313" key="5">
    <source>
        <dbReference type="EMBL" id="KXS18841.1"/>
    </source>
</evidence>
<keyword evidence="2 5" id="KW-0808">Transferase</keyword>
<name>A0A139AQ03_GONPJ</name>
<dbReference type="GO" id="GO:0106335">
    <property type="term" value="F:tRNA (5-carboxymethyluridine(34)-5-O)-methyltransferase activity"/>
    <property type="evidence" value="ECO:0007669"/>
    <property type="project" value="TreeGrafter"/>
</dbReference>
<organism evidence="5 6">
    <name type="scientific">Gonapodya prolifera (strain JEL478)</name>
    <name type="common">Monoblepharis prolifera</name>
    <dbReference type="NCBI Taxonomy" id="1344416"/>
    <lineage>
        <taxon>Eukaryota</taxon>
        <taxon>Fungi</taxon>
        <taxon>Fungi incertae sedis</taxon>
        <taxon>Chytridiomycota</taxon>
        <taxon>Chytridiomycota incertae sedis</taxon>
        <taxon>Monoblepharidomycetes</taxon>
        <taxon>Monoblepharidales</taxon>
        <taxon>Gonapodyaceae</taxon>
        <taxon>Gonapodya</taxon>
    </lineage>
</organism>
<evidence type="ECO:0000256" key="3">
    <source>
        <dbReference type="SAM" id="MobiDB-lite"/>
    </source>
</evidence>
<dbReference type="GO" id="GO:0043527">
    <property type="term" value="C:tRNA methyltransferase complex"/>
    <property type="evidence" value="ECO:0007669"/>
    <property type="project" value="EnsemblFungi"/>
</dbReference>
<feature type="domain" description="Methyltransferase type 11" evidence="4">
    <location>
        <begin position="51"/>
        <end position="139"/>
    </location>
</feature>
<dbReference type="AlphaFoldDB" id="A0A139AQ03"/>
<dbReference type="GO" id="GO:0000049">
    <property type="term" value="F:tRNA binding"/>
    <property type="evidence" value="ECO:0007669"/>
    <property type="project" value="TreeGrafter"/>
</dbReference>
<sequence>MDSLSSAELESTHVHSVYEAIAPHFSDTRYKPWPVVERFLNSQPDGSIGADVGCGNGKYLGVNKKLFIAGSDRSFNLSKIAHERGFECLVCDNLKLPYRDDSFDFVLSIAVIHHMASEERRVLALKELVRILKPGGRMLVFVWAMEQHGRRRFDQQDVFVTWNLPKDRYRHPPEKDKPESETVQTTTNNTRSCHVVYDRFYHLFLQGELDRIIELAGGVDIEETGYDRDNWFVISKKRYT</sequence>
<dbReference type="PANTHER" id="PTHR13069">
    <property type="entry name" value="ALKYLATED DNA REPAIR PROTEIN ALKB HOMOLOG 8"/>
    <property type="match status" value="1"/>
</dbReference>
<reference evidence="5 6" key="1">
    <citation type="journal article" date="2015" name="Genome Biol. Evol.">
        <title>Phylogenomic analyses indicate that early fungi evolved digesting cell walls of algal ancestors of land plants.</title>
        <authorList>
            <person name="Chang Y."/>
            <person name="Wang S."/>
            <person name="Sekimoto S."/>
            <person name="Aerts A.L."/>
            <person name="Choi C."/>
            <person name="Clum A."/>
            <person name="LaButti K.M."/>
            <person name="Lindquist E.A."/>
            <person name="Yee Ngan C."/>
            <person name="Ohm R.A."/>
            <person name="Salamov A.A."/>
            <person name="Grigoriev I.V."/>
            <person name="Spatafora J.W."/>
            <person name="Berbee M.L."/>
        </authorList>
    </citation>
    <scope>NUCLEOTIDE SEQUENCE [LARGE SCALE GENOMIC DNA]</scope>
    <source>
        <strain evidence="5 6">JEL478</strain>
    </source>
</reference>
<dbReference type="GO" id="GO:0002098">
    <property type="term" value="P:tRNA wobble uridine modification"/>
    <property type="evidence" value="ECO:0007669"/>
    <property type="project" value="EnsemblFungi"/>
</dbReference>
<evidence type="ECO:0000256" key="2">
    <source>
        <dbReference type="ARBA" id="ARBA00022679"/>
    </source>
</evidence>
<dbReference type="InterPro" id="IPR051422">
    <property type="entry name" value="AlkB_tRNA_MeTrf/Diox"/>
</dbReference>
<dbReference type="Proteomes" id="UP000070544">
    <property type="component" value="Unassembled WGS sequence"/>
</dbReference>
<gene>
    <name evidence="5" type="ORF">M427DRAFT_109223</name>
</gene>
<dbReference type="GO" id="GO:0030488">
    <property type="term" value="P:tRNA methylation"/>
    <property type="evidence" value="ECO:0007669"/>
    <property type="project" value="EnsemblFungi"/>
</dbReference>
<proteinExistence type="predicted"/>
<feature type="compositionally biased region" description="Basic and acidic residues" evidence="3">
    <location>
        <begin position="169"/>
        <end position="180"/>
    </location>
</feature>
<dbReference type="Gene3D" id="3.40.50.150">
    <property type="entry name" value="Vaccinia Virus protein VP39"/>
    <property type="match status" value="1"/>
</dbReference>